<protein>
    <recommendedName>
        <fullName evidence="2">Small ribosomal subunit protein bS6m</fullName>
    </recommendedName>
    <alternativeName>
        <fullName evidence="3">28S ribosomal protein S6, mitochondrial</fullName>
    </alternativeName>
</protein>
<dbReference type="SUPFAM" id="SSF54995">
    <property type="entry name" value="Ribosomal protein S6"/>
    <property type="match status" value="1"/>
</dbReference>
<accession>A0AAV8YI69</accession>
<evidence type="ECO:0000313" key="4">
    <source>
        <dbReference type="EMBL" id="KAJ8950158.1"/>
    </source>
</evidence>
<dbReference type="GO" id="GO:0006412">
    <property type="term" value="P:translation"/>
    <property type="evidence" value="ECO:0007669"/>
    <property type="project" value="InterPro"/>
</dbReference>
<gene>
    <name evidence="4" type="ORF">NQ314_008011</name>
</gene>
<dbReference type="GO" id="GO:0003735">
    <property type="term" value="F:structural constituent of ribosome"/>
    <property type="evidence" value="ECO:0007669"/>
    <property type="project" value="InterPro"/>
</dbReference>
<evidence type="ECO:0000256" key="1">
    <source>
        <dbReference type="ARBA" id="ARBA00009512"/>
    </source>
</evidence>
<proteinExistence type="inferred from homology"/>
<dbReference type="Pfam" id="PF01250">
    <property type="entry name" value="Ribosomal_S6"/>
    <property type="match status" value="1"/>
</dbReference>
<dbReference type="InterPro" id="IPR000529">
    <property type="entry name" value="Ribosomal_bS6"/>
</dbReference>
<dbReference type="PANTHER" id="PTHR21011">
    <property type="entry name" value="MITOCHONDRIAL 28S RIBOSOMAL PROTEIN S6"/>
    <property type="match status" value="1"/>
</dbReference>
<dbReference type="InterPro" id="IPR035980">
    <property type="entry name" value="Ribosomal_bS6_sf"/>
</dbReference>
<evidence type="ECO:0000256" key="3">
    <source>
        <dbReference type="ARBA" id="ARBA00035365"/>
    </source>
</evidence>
<dbReference type="AlphaFoldDB" id="A0AAV8YI69"/>
<dbReference type="EMBL" id="JANEYF010002186">
    <property type="protein sequence ID" value="KAJ8950158.1"/>
    <property type="molecule type" value="Genomic_DNA"/>
</dbReference>
<evidence type="ECO:0000256" key="2">
    <source>
        <dbReference type="ARBA" id="ARBA00035170"/>
    </source>
</evidence>
<dbReference type="CDD" id="cd15465">
    <property type="entry name" value="bS6_mito"/>
    <property type="match status" value="1"/>
</dbReference>
<comment type="similarity">
    <text evidence="1">Belongs to the bacterial ribosomal protein bS6 family.</text>
</comment>
<dbReference type="InterPro" id="IPR014717">
    <property type="entry name" value="Transl_elong_EF1B/ribsomal_bS6"/>
</dbReference>
<evidence type="ECO:0000313" key="5">
    <source>
        <dbReference type="Proteomes" id="UP001162156"/>
    </source>
</evidence>
<comment type="caution">
    <text evidence="4">The sequence shown here is derived from an EMBL/GenBank/DDBJ whole genome shotgun (WGS) entry which is preliminary data.</text>
</comment>
<reference evidence="4" key="1">
    <citation type="journal article" date="2023" name="Insect Mol. Biol.">
        <title>Genome sequencing provides insights into the evolution of gene families encoding plant cell wall-degrading enzymes in longhorned beetles.</title>
        <authorList>
            <person name="Shin N.R."/>
            <person name="Okamura Y."/>
            <person name="Kirsch R."/>
            <person name="Pauchet Y."/>
        </authorList>
    </citation>
    <scope>NUCLEOTIDE SEQUENCE</scope>
    <source>
        <strain evidence="4">RBIC_L_NR</strain>
    </source>
</reference>
<dbReference type="GO" id="GO:0005763">
    <property type="term" value="C:mitochondrial small ribosomal subunit"/>
    <property type="evidence" value="ECO:0007669"/>
    <property type="project" value="TreeGrafter"/>
</dbReference>
<dbReference type="Gene3D" id="3.30.70.60">
    <property type="match status" value="1"/>
</dbReference>
<name>A0AAV8YI69_9CUCU</name>
<keyword evidence="5" id="KW-1185">Reference proteome</keyword>
<organism evidence="4 5">
    <name type="scientific">Rhamnusium bicolor</name>
    <dbReference type="NCBI Taxonomy" id="1586634"/>
    <lineage>
        <taxon>Eukaryota</taxon>
        <taxon>Metazoa</taxon>
        <taxon>Ecdysozoa</taxon>
        <taxon>Arthropoda</taxon>
        <taxon>Hexapoda</taxon>
        <taxon>Insecta</taxon>
        <taxon>Pterygota</taxon>
        <taxon>Neoptera</taxon>
        <taxon>Endopterygota</taxon>
        <taxon>Coleoptera</taxon>
        <taxon>Polyphaga</taxon>
        <taxon>Cucujiformia</taxon>
        <taxon>Chrysomeloidea</taxon>
        <taxon>Cerambycidae</taxon>
        <taxon>Lepturinae</taxon>
        <taxon>Rhagiini</taxon>
        <taxon>Rhamnusium</taxon>
    </lineage>
</organism>
<sequence length="147" mass="17436">MITYELLMLLRSVPKPELKTILKRTANAIFDKGGFIRKLENLGTREMPYKTSAHGVVYDRASYFLYEFNVPPSSIDKLFDEYGRDIDIIRRRIYKKKEAETFECTLHDELQPPPYRKNVQDLIAEARKLDKPKFKYNTGLDYYPFQK</sequence>
<dbReference type="GO" id="GO:0070181">
    <property type="term" value="F:small ribosomal subunit rRNA binding"/>
    <property type="evidence" value="ECO:0007669"/>
    <property type="project" value="TreeGrafter"/>
</dbReference>
<dbReference type="Proteomes" id="UP001162156">
    <property type="component" value="Unassembled WGS sequence"/>
</dbReference>
<dbReference type="FunFam" id="3.30.70.60:FF:000014">
    <property type="entry name" value="28S ribosomal protein S6, mitochondrial"/>
    <property type="match status" value="1"/>
</dbReference>
<dbReference type="PANTHER" id="PTHR21011:SF1">
    <property type="entry name" value="SMALL RIBOSOMAL SUBUNIT PROTEIN BS6M"/>
    <property type="match status" value="1"/>
</dbReference>